<proteinExistence type="predicted"/>
<evidence type="ECO:0000313" key="2">
    <source>
        <dbReference type="EMBL" id="MDR6101464.1"/>
    </source>
</evidence>
<dbReference type="InterPro" id="IPR009506">
    <property type="entry name" value="YjiS-like"/>
</dbReference>
<dbReference type="Pfam" id="PF06568">
    <property type="entry name" value="YjiS-like"/>
    <property type="match status" value="1"/>
</dbReference>
<accession>A0AAJ2BEP1</accession>
<reference evidence="2" key="1">
    <citation type="submission" date="2023-08" db="EMBL/GenBank/DDBJ databases">
        <title>Functional and genomic diversity of the sorghum phyllosphere microbiome.</title>
        <authorList>
            <person name="Shade A."/>
        </authorList>
    </citation>
    <scope>NUCLEOTIDE SEQUENCE</scope>
    <source>
        <strain evidence="2">SORGH_AS_0974</strain>
    </source>
</reference>
<dbReference type="EMBL" id="JAVIZC010000001">
    <property type="protein sequence ID" value="MDR6101464.1"/>
    <property type="molecule type" value="Genomic_DNA"/>
</dbReference>
<name>A0AAJ2BEP1_9HYPH</name>
<evidence type="ECO:0000259" key="1">
    <source>
        <dbReference type="Pfam" id="PF06568"/>
    </source>
</evidence>
<protein>
    <submittedName>
        <fullName evidence="2">Uncharacterized protein YjiS (DUF1127 family)</fullName>
    </submittedName>
</protein>
<feature type="domain" description="YjiS-like" evidence="1">
    <location>
        <begin position="46"/>
        <end position="81"/>
    </location>
</feature>
<sequence>MRRMEEYLAIAEQGGIESEVTTFVRDRMTPAKPFAPIEAPSFFTRVFRRMSFWHVKRQSRLSLYDLSPEQLADIGLSRAEADQESRKALLSSWTRSL</sequence>
<evidence type="ECO:0000313" key="3">
    <source>
        <dbReference type="Proteomes" id="UP001255601"/>
    </source>
</evidence>
<dbReference type="Proteomes" id="UP001255601">
    <property type="component" value="Unassembled WGS sequence"/>
</dbReference>
<organism evidence="2 3">
    <name type="scientific">Agrobacterium larrymoorei</name>
    <dbReference type="NCBI Taxonomy" id="160699"/>
    <lineage>
        <taxon>Bacteria</taxon>
        <taxon>Pseudomonadati</taxon>
        <taxon>Pseudomonadota</taxon>
        <taxon>Alphaproteobacteria</taxon>
        <taxon>Hyphomicrobiales</taxon>
        <taxon>Rhizobiaceae</taxon>
        <taxon>Rhizobium/Agrobacterium group</taxon>
        <taxon>Agrobacterium</taxon>
    </lineage>
</organism>
<comment type="caution">
    <text evidence="2">The sequence shown here is derived from an EMBL/GenBank/DDBJ whole genome shotgun (WGS) entry which is preliminary data.</text>
</comment>
<dbReference type="AlphaFoldDB" id="A0AAJ2BEP1"/>
<dbReference type="RefSeq" id="WP_309770290.1">
    <property type="nucleotide sequence ID" value="NZ_JAVIZC010000001.1"/>
</dbReference>
<gene>
    <name evidence="2" type="ORF">QE369_001642</name>
</gene>